<evidence type="ECO:0000256" key="1">
    <source>
        <dbReference type="PROSITE-ProRule" id="PRU00339"/>
    </source>
</evidence>
<proteinExistence type="predicted"/>
<dbReference type="InterPro" id="IPR051677">
    <property type="entry name" value="AfsR-DnrI-RedD_regulator"/>
</dbReference>
<dbReference type="EMBL" id="JBEPML010000004">
    <property type="protein sequence ID" value="MET3791494.1"/>
    <property type="molecule type" value="Genomic_DNA"/>
</dbReference>
<accession>A0ABV2MXJ1</accession>
<dbReference type="SUPFAM" id="SSF48452">
    <property type="entry name" value="TPR-like"/>
    <property type="match status" value="1"/>
</dbReference>
<dbReference type="Gene3D" id="1.10.10.10">
    <property type="entry name" value="Winged helix-like DNA-binding domain superfamily/Winged helix DNA-binding domain"/>
    <property type="match status" value="1"/>
</dbReference>
<dbReference type="InterPro" id="IPR036388">
    <property type="entry name" value="WH-like_DNA-bd_sf"/>
</dbReference>
<sequence length="667" mass="73030">MESDRSASKPSVAAVELRLLGPLRVLRAGVAAPLPPSRKIRLLVAYLALASHPVSRERLCELLWQAPNDPRGELRWCLTKLRALLDEPGRLRVITDEGRVALDLRDCDVDALRVLSLSKNGIGQLSDDELESLSAAFTGDLLDGLDVNGSPDLQHWLTSRRSEFRLIQAEIVVEIGRRSTPGTSKGLAAARNWLECAPFDIEGNRRFLTELFHRHMIEEGDRYVDAAARSFASEGIDFAPVRAAWAAMRVASTAPAAAASGVFANTGNAVSRRASIAVMPFTEFGRGTGRRSVLGNALTHDIISRLARLRSLFVIARGSVFAIADEALSVREIGERLAVDYIANGYVQRSADNTIVTVEVAEAATSHVLWADKLEADAVAHLPVLDHLCDGIVSSIAAEIETAERNRALLKPADSLDAWECFHRGLWHMYNFTAEENARAADFFRQSAKLDPTFSRAYAGLSFTHWQNAFQRWEDRNAQTKQALKAAGHSLQADSLNPSAHWAMGRALWLCGEATEAVHALEQSVELSPNFALGHYSVAFIHSQNGDPDAAIASSDHSRLLSPCDPLLFGMLGARAMALVRLGRFEEAAEWGMRAASRPNAHVHILAIAAHCLALAGDIDGARSHVTRIRRQIPDYDVTHFLDTFRFDKDIQSLYRGAARRIGLAGS</sequence>
<dbReference type="PROSITE" id="PS50005">
    <property type="entry name" value="TPR"/>
    <property type="match status" value="1"/>
</dbReference>
<dbReference type="InterPro" id="IPR011990">
    <property type="entry name" value="TPR-like_helical_dom_sf"/>
</dbReference>
<evidence type="ECO:0000313" key="3">
    <source>
        <dbReference type="Proteomes" id="UP001549076"/>
    </source>
</evidence>
<dbReference type="InterPro" id="IPR019734">
    <property type="entry name" value="TPR_rpt"/>
</dbReference>
<gene>
    <name evidence="2" type="ORF">ABID37_001702</name>
</gene>
<reference evidence="2 3" key="1">
    <citation type="submission" date="2024-06" db="EMBL/GenBank/DDBJ databases">
        <title>Genomic Encyclopedia of Type Strains, Phase IV (KMG-IV): sequencing the most valuable type-strain genomes for metagenomic binning, comparative biology and taxonomic classification.</title>
        <authorList>
            <person name="Goeker M."/>
        </authorList>
    </citation>
    <scope>NUCLEOTIDE SEQUENCE [LARGE SCALE GENOMIC DNA]</scope>
    <source>
        <strain evidence="2 3">DSM 27865</strain>
    </source>
</reference>
<dbReference type="Gene3D" id="1.25.40.10">
    <property type="entry name" value="Tetratricopeptide repeat domain"/>
    <property type="match status" value="1"/>
</dbReference>
<feature type="repeat" description="TPR" evidence="1">
    <location>
        <begin position="498"/>
        <end position="531"/>
    </location>
</feature>
<keyword evidence="3" id="KW-1185">Reference proteome</keyword>
<dbReference type="RefSeq" id="WP_354193815.1">
    <property type="nucleotide sequence ID" value="NZ_JBEPML010000004.1"/>
</dbReference>
<evidence type="ECO:0000313" key="2">
    <source>
        <dbReference type="EMBL" id="MET3791494.1"/>
    </source>
</evidence>
<name>A0ABV2MXJ1_9HYPH</name>
<dbReference type="Proteomes" id="UP001549076">
    <property type="component" value="Unassembled WGS sequence"/>
</dbReference>
<protein>
    <submittedName>
        <fullName evidence="2">TolB-like protein/tetratricopeptide (TPR) repeat protein</fullName>
    </submittedName>
</protein>
<organism evidence="2 3">
    <name type="scientific">Aquamicrobium terrae</name>
    <dbReference type="NCBI Taxonomy" id="1324945"/>
    <lineage>
        <taxon>Bacteria</taxon>
        <taxon>Pseudomonadati</taxon>
        <taxon>Pseudomonadota</taxon>
        <taxon>Alphaproteobacteria</taxon>
        <taxon>Hyphomicrobiales</taxon>
        <taxon>Phyllobacteriaceae</taxon>
        <taxon>Aquamicrobium</taxon>
    </lineage>
</organism>
<comment type="caution">
    <text evidence="2">The sequence shown here is derived from an EMBL/GenBank/DDBJ whole genome shotgun (WGS) entry which is preliminary data.</text>
</comment>
<dbReference type="PANTHER" id="PTHR35807">
    <property type="entry name" value="TRANSCRIPTIONAL REGULATOR REDD-RELATED"/>
    <property type="match status" value="1"/>
</dbReference>
<dbReference type="Pfam" id="PF13181">
    <property type="entry name" value="TPR_8"/>
    <property type="match status" value="1"/>
</dbReference>
<keyword evidence="1" id="KW-0802">TPR repeat</keyword>